<evidence type="ECO:0000259" key="14">
    <source>
        <dbReference type="PROSITE" id="PS50011"/>
    </source>
</evidence>
<accession>A0A0L0D4B5</accession>
<evidence type="ECO:0000256" key="8">
    <source>
        <dbReference type="ARBA" id="ARBA00022840"/>
    </source>
</evidence>
<dbReference type="PANTHER" id="PTHR24351">
    <property type="entry name" value="RIBOSOMAL PROTEIN S6 KINASE"/>
    <property type="match status" value="1"/>
</dbReference>
<dbReference type="OrthoDB" id="63267at2759"/>
<evidence type="ECO:0000256" key="7">
    <source>
        <dbReference type="ARBA" id="ARBA00022777"/>
    </source>
</evidence>
<evidence type="ECO:0000256" key="2">
    <source>
        <dbReference type="ARBA" id="ARBA00012513"/>
    </source>
</evidence>
<keyword evidence="3" id="KW-0723">Serine/threonine-protein kinase</keyword>
<dbReference type="InterPro" id="IPR000159">
    <property type="entry name" value="RA_dom"/>
</dbReference>
<feature type="domain" description="Rho-GAP" evidence="16">
    <location>
        <begin position="22"/>
        <end position="217"/>
    </location>
</feature>
<comment type="similarity">
    <text evidence="1">Belongs to the protein kinase superfamily. AGC Ser/Thr protein kinase family.</text>
</comment>
<dbReference type="PROSITE" id="PS51285">
    <property type="entry name" value="AGC_KINASE_CTER"/>
    <property type="match status" value="1"/>
</dbReference>
<gene>
    <name evidence="18" type="ORF">AMSG_00256</name>
</gene>
<keyword evidence="7 18" id="KW-0418">Kinase</keyword>
<protein>
    <recommendedName>
        <fullName evidence="2">non-specific serine/threonine protein kinase</fullName>
        <ecNumber evidence="2">2.7.11.1</ecNumber>
    </recommendedName>
</protein>
<evidence type="ECO:0000256" key="12">
    <source>
        <dbReference type="SAM" id="Coils"/>
    </source>
</evidence>
<dbReference type="eggNOG" id="KOG0690">
    <property type="taxonomic scope" value="Eukaryota"/>
</dbReference>
<evidence type="ECO:0000259" key="15">
    <source>
        <dbReference type="PROSITE" id="PS50200"/>
    </source>
</evidence>
<dbReference type="RefSeq" id="XP_013763115.1">
    <property type="nucleotide sequence ID" value="XM_013907661.1"/>
</dbReference>
<dbReference type="SUPFAM" id="SSF48350">
    <property type="entry name" value="GTPase activation domain, GAP"/>
    <property type="match status" value="1"/>
</dbReference>
<dbReference type="SMART" id="SM00133">
    <property type="entry name" value="S_TK_X"/>
    <property type="match status" value="1"/>
</dbReference>
<dbReference type="SUPFAM" id="SSF54236">
    <property type="entry name" value="Ubiquitin-like"/>
    <property type="match status" value="1"/>
</dbReference>
<dbReference type="InterPro" id="IPR000198">
    <property type="entry name" value="RhoGAP_dom"/>
</dbReference>
<comment type="catalytic activity">
    <reaction evidence="9">
        <text>L-threonyl-[protein] + ATP = O-phospho-L-threonyl-[protein] + ADP + H(+)</text>
        <dbReference type="Rhea" id="RHEA:46608"/>
        <dbReference type="Rhea" id="RHEA-COMP:11060"/>
        <dbReference type="Rhea" id="RHEA-COMP:11605"/>
        <dbReference type="ChEBI" id="CHEBI:15378"/>
        <dbReference type="ChEBI" id="CHEBI:30013"/>
        <dbReference type="ChEBI" id="CHEBI:30616"/>
        <dbReference type="ChEBI" id="CHEBI:61977"/>
        <dbReference type="ChEBI" id="CHEBI:456216"/>
        <dbReference type="EC" id="2.7.11.1"/>
    </reaction>
</comment>
<dbReference type="PROSITE" id="PS50238">
    <property type="entry name" value="RHOGAP"/>
    <property type="match status" value="1"/>
</dbReference>
<dbReference type="Pfam" id="PF00788">
    <property type="entry name" value="RA"/>
    <property type="match status" value="1"/>
</dbReference>
<feature type="domain" description="AGC-kinase C-terminal" evidence="17">
    <location>
        <begin position="888"/>
        <end position="970"/>
    </location>
</feature>
<dbReference type="InterPro" id="IPR008271">
    <property type="entry name" value="Ser/Thr_kinase_AS"/>
</dbReference>
<dbReference type="Pfam" id="PF00069">
    <property type="entry name" value="Pkinase"/>
    <property type="match status" value="1"/>
</dbReference>
<dbReference type="Gene3D" id="3.30.200.20">
    <property type="entry name" value="Phosphorylase Kinase, domain 1"/>
    <property type="match status" value="1"/>
</dbReference>
<feature type="binding site" evidence="11">
    <location>
        <position position="667"/>
    </location>
    <ligand>
        <name>ATP</name>
        <dbReference type="ChEBI" id="CHEBI:30616"/>
    </ligand>
</feature>
<evidence type="ECO:0000256" key="11">
    <source>
        <dbReference type="PROSITE-ProRule" id="PRU10141"/>
    </source>
</evidence>
<dbReference type="InterPro" id="IPR017892">
    <property type="entry name" value="Pkinase_C"/>
</dbReference>
<dbReference type="Proteomes" id="UP000054408">
    <property type="component" value="Unassembled WGS sequence"/>
</dbReference>
<dbReference type="FunFam" id="3.30.200.20:FF:000524">
    <property type="entry name" value="Non-specific serine/threonine protein kinase"/>
    <property type="match status" value="1"/>
</dbReference>
<dbReference type="FunFam" id="1.10.510.10:FF:000008">
    <property type="entry name" value="Non-specific serine/threonine protein kinase"/>
    <property type="match status" value="1"/>
</dbReference>
<keyword evidence="4" id="KW-0597">Phosphoprotein</keyword>
<dbReference type="Gene3D" id="1.10.555.10">
    <property type="entry name" value="Rho GTPase activation protein"/>
    <property type="match status" value="1"/>
</dbReference>
<dbReference type="AlphaFoldDB" id="A0A0L0D4B5"/>
<keyword evidence="19" id="KW-1185">Reference proteome</keyword>
<comment type="catalytic activity">
    <reaction evidence="10">
        <text>L-seryl-[protein] + ATP = O-phospho-L-seryl-[protein] + ADP + H(+)</text>
        <dbReference type="Rhea" id="RHEA:17989"/>
        <dbReference type="Rhea" id="RHEA-COMP:9863"/>
        <dbReference type="Rhea" id="RHEA-COMP:11604"/>
        <dbReference type="ChEBI" id="CHEBI:15378"/>
        <dbReference type="ChEBI" id="CHEBI:29999"/>
        <dbReference type="ChEBI" id="CHEBI:30616"/>
        <dbReference type="ChEBI" id="CHEBI:83421"/>
        <dbReference type="ChEBI" id="CHEBI:456216"/>
        <dbReference type="EC" id="2.7.11.1"/>
    </reaction>
</comment>
<dbReference type="InterPro" id="IPR000961">
    <property type="entry name" value="AGC-kinase_C"/>
</dbReference>
<dbReference type="InterPro" id="IPR017441">
    <property type="entry name" value="Protein_kinase_ATP_BS"/>
</dbReference>
<keyword evidence="6 11" id="KW-0547">Nucleotide-binding</keyword>
<feature type="domain" description="Protein kinase" evidence="14">
    <location>
        <begin position="629"/>
        <end position="887"/>
    </location>
</feature>
<evidence type="ECO:0000256" key="6">
    <source>
        <dbReference type="ARBA" id="ARBA00022741"/>
    </source>
</evidence>
<dbReference type="GO" id="GO:0106310">
    <property type="term" value="F:protein serine kinase activity"/>
    <property type="evidence" value="ECO:0007669"/>
    <property type="project" value="RHEA"/>
</dbReference>
<dbReference type="SMART" id="SM00220">
    <property type="entry name" value="S_TKc"/>
    <property type="match status" value="1"/>
</dbReference>
<dbReference type="InterPro" id="IPR029071">
    <property type="entry name" value="Ubiquitin-like_domsf"/>
</dbReference>
<sequence length="970" mass="106390">MSRSGRLSAVPTKVAAVAPFGVAVEAVPARLLEGRTGVAMVVHEALTALAGADMSNSDAFDCVGSRLTALRTKLFTDPPPHGLVSLRMLPHTAGPAQLMGVVRVYMDELPLPLVPAEHYELVMKLCEEPASPLRTVKLRTVLATIMSWQGRQLLKAVAQVLAHVWQQSRAVTAKAMMDALGWGLIRPSAEATRDQVRRNRRGRSFVRTLIDEYVHDPTVFAPLDADPVSPYVALAVVSAGNALELGTPLLVVGTPGQLAAREIEGEVRGEDAAGDIHMVAKSDVTLAWESHQPKVVAEAAALAAEAMQQQQRARAASRSKRESISRRRSQRRSVRLSGLPTGRSSEGGGRSAKSSPRRRKKKKLGIEVTAVPMDDMFLVDKSVMDKLSLKLENETMLREALEVRVKELEEQVGKYADVIELLSDRLTVLEDGPLVGSSSSPSLDDSGSVLDLPPVFISSADSGGGGSALLVYYNDAPHTLAVSESDTAGDVVARFVAQHSLPGDAAQYRLYQREVDGEVEAHLRNFEVPLRLVQEWENTGRDRVLQLAAIDELERSEFNTSSAVVRLGDDGNAVLSPAVKRGRASSISAGASKNAKRRSIAERKREAEALKEVARSGPRPGVKVSMDDFDLIKVLGKGTFGKVFLVRKKGSETVYAMKSISKGLIIKQKQVANTIAERHVLQRTDHPFLLHLYYSFQTKDKLYFVFDYVSGGEVFFHLDREVKFDEARVKFYAAELTLALGYLHSLNIAYRDLKPENVLIKSSGHICLADFGLCKENVTSDDELLEMCGTEEYVAPEMILRVGYGMRADWWALGILVYEMLVGEPPFQHDDRKETFRLILHHELPLDPTLFSEQAAAFVGSLLERSPNYRLGGKGGDVDEVTAHPWYADIDFDALLRLEVSPPWVPNVAGDDDTSMFDEEFTSMRVSDSPPLQAHLLAGVMDPFMRRASFDYSAGRTPPIPRGNSPLGKS</sequence>
<dbReference type="InterPro" id="IPR000719">
    <property type="entry name" value="Prot_kinase_dom"/>
</dbReference>
<dbReference type="PROSITE" id="PS50200">
    <property type="entry name" value="RA"/>
    <property type="match status" value="1"/>
</dbReference>
<evidence type="ECO:0000313" key="19">
    <source>
        <dbReference type="Proteomes" id="UP000054408"/>
    </source>
</evidence>
<keyword evidence="8 11" id="KW-0067">ATP-binding</keyword>
<organism evidence="18 19">
    <name type="scientific">Thecamonas trahens ATCC 50062</name>
    <dbReference type="NCBI Taxonomy" id="461836"/>
    <lineage>
        <taxon>Eukaryota</taxon>
        <taxon>Apusozoa</taxon>
        <taxon>Apusomonadida</taxon>
        <taxon>Apusomonadidae</taxon>
        <taxon>Thecamonas</taxon>
    </lineage>
</organism>
<evidence type="ECO:0000256" key="3">
    <source>
        <dbReference type="ARBA" id="ARBA00022527"/>
    </source>
</evidence>
<dbReference type="Gene3D" id="1.10.510.10">
    <property type="entry name" value="Transferase(Phosphotransferase) domain 1"/>
    <property type="match status" value="1"/>
</dbReference>
<feature type="region of interest" description="Disordered" evidence="13">
    <location>
        <begin position="309"/>
        <end position="365"/>
    </location>
</feature>
<dbReference type="InterPro" id="IPR045270">
    <property type="entry name" value="STKc_AGC"/>
</dbReference>
<feature type="domain" description="Ras-associating" evidence="15">
    <location>
        <begin position="479"/>
        <end position="552"/>
    </location>
</feature>
<evidence type="ECO:0000256" key="1">
    <source>
        <dbReference type="ARBA" id="ARBA00009903"/>
    </source>
</evidence>
<feature type="coiled-coil region" evidence="12">
    <location>
        <begin position="384"/>
        <end position="425"/>
    </location>
</feature>
<dbReference type="STRING" id="461836.A0A0L0D4B5"/>
<dbReference type="GO" id="GO:0004674">
    <property type="term" value="F:protein serine/threonine kinase activity"/>
    <property type="evidence" value="ECO:0007669"/>
    <property type="project" value="UniProtKB-KW"/>
</dbReference>
<dbReference type="GO" id="GO:0007165">
    <property type="term" value="P:signal transduction"/>
    <property type="evidence" value="ECO:0007669"/>
    <property type="project" value="InterPro"/>
</dbReference>
<evidence type="ECO:0000256" key="9">
    <source>
        <dbReference type="ARBA" id="ARBA00047899"/>
    </source>
</evidence>
<dbReference type="EC" id="2.7.11.1" evidence="2"/>
<evidence type="ECO:0000256" key="10">
    <source>
        <dbReference type="ARBA" id="ARBA00048679"/>
    </source>
</evidence>
<reference evidence="18 19" key="1">
    <citation type="submission" date="2010-05" db="EMBL/GenBank/DDBJ databases">
        <title>The Genome Sequence of Thecamonas trahens ATCC 50062.</title>
        <authorList>
            <consortium name="The Broad Institute Genome Sequencing Platform"/>
            <person name="Russ C."/>
            <person name="Cuomo C."/>
            <person name="Shea T."/>
            <person name="Young S.K."/>
            <person name="Zeng Q."/>
            <person name="Koehrsen M."/>
            <person name="Haas B."/>
            <person name="Borodovsky M."/>
            <person name="Guigo R."/>
            <person name="Alvarado L."/>
            <person name="Berlin A."/>
            <person name="Bochicchio J."/>
            <person name="Borenstein D."/>
            <person name="Chapman S."/>
            <person name="Chen Z."/>
            <person name="Freedman E."/>
            <person name="Gellesch M."/>
            <person name="Goldberg J."/>
            <person name="Griggs A."/>
            <person name="Gujja S."/>
            <person name="Heilman E."/>
            <person name="Heiman D."/>
            <person name="Hepburn T."/>
            <person name="Howarth C."/>
            <person name="Jen D."/>
            <person name="Larson L."/>
            <person name="Mehta T."/>
            <person name="Park D."/>
            <person name="Pearson M."/>
            <person name="Roberts A."/>
            <person name="Saif S."/>
            <person name="Shenoy N."/>
            <person name="Sisk P."/>
            <person name="Stolte C."/>
            <person name="Sykes S."/>
            <person name="Thomson T."/>
            <person name="Walk T."/>
            <person name="White J."/>
            <person name="Yandava C."/>
            <person name="Burger G."/>
            <person name="Gray M.W."/>
            <person name="Holland P.W.H."/>
            <person name="King N."/>
            <person name="Lang F.B.F."/>
            <person name="Roger A.J."/>
            <person name="Ruiz-Trillo I."/>
            <person name="Lander E."/>
            <person name="Nusbaum C."/>
        </authorList>
    </citation>
    <scope>NUCLEOTIDE SEQUENCE [LARGE SCALE GENOMIC DNA]</scope>
    <source>
        <strain evidence="18 19">ATCC 50062</strain>
    </source>
</reference>
<dbReference type="EMBL" id="GL349433">
    <property type="protein sequence ID" value="KNC46138.1"/>
    <property type="molecule type" value="Genomic_DNA"/>
</dbReference>
<name>A0A0L0D4B5_THETB</name>
<evidence type="ECO:0000259" key="16">
    <source>
        <dbReference type="PROSITE" id="PS50238"/>
    </source>
</evidence>
<dbReference type="GeneID" id="25560072"/>
<evidence type="ECO:0000259" key="17">
    <source>
        <dbReference type="PROSITE" id="PS51285"/>
    </source>
</evidence>
<dbReference type="CDD" id="cd17043">
    <property type="entry name" value="RA"/>
    <property type="match status" value="1"/>
</dbReference>
<keyword evidence="5" id="KW-0808">Transferase</keyword>
<evidence type="ECO:0000256" key="4">
    <source>
        <dbReference type="ARBA" id="ARBA00022553"/>
    </source>
</evidence>
<keyword evidence="12" id="KW-0175">Coiled coil</keyword>
<dbReference type="CDD" id="cd05123">
    <property type="entry name" value="STKc_AGC"/>
    <property type="match status" value="1"/>
</dbReference>
<evidence type="ECO:0000313" key="18">
    <source>
        <dbReference type="EMBL" id="KNC46138.1"/>
    </source>
</evidence>
<proteinExistence type="inferred from homology"/>
<dbReference type="PROSITE" id="PS00108">
    <property type="entry name" value="PROTEIN_KINASE_ST"/>
    <property type="match status" value="1"/>
</dbReference>
<dbReference type="SUPFAM" id="SSF56112">
    <property type="entry name" value="Protein kinase-like (PK-like)"/>
    <property type="match status" value="1"/>
</dbReference>
<dbReference type="InterPro" id="IPR008936">
    <property type="entry name" value="Rho_GTPase_activation_prot"/>
</dbReference>
<dbReference type="GO" id="GO:0005524">
    <property type="term" value="F:ATP binding"/>
    <property type="evidence" value="ECO:0007669"/>
    <property type="project" value="UniProtKB-UniRule"/>
</dbReference>
<dbReference type="PROSITE" id="PS50011">
    <property type="entry name" value="PROTEIN_KINASE_DOM"/>
    <property type="match status" value="1"/>
</dbReference>
<evidence type="ECO:0000256" key="5">
    <source>
        <dbReference type="ARBA" id="ARBA00022679"/>
    </source>
</evidence>
<evidence type="ECO:0000256" key="13">
    <source>
        <dbReference type="SAM" id="MobiDB-lite"/>
    </source>
</evidence>
<dbReference type="InterPro" id="IPR011009">
    <property type="entry name" value="Kinase-like_dom_sf"/>
</dbReference>
<dbReference type="PROSITE" id="PS00107">
    <property type="entry name" value="PROTEIN_KINASE_ATP"/>
    <property type="match status" value="1"/>
</dbReference>
<dbReference type="Pfam" id="PF00433">
    <property type="entry name" value="Pkinase_C"/>
    <property type="match status" value="1"/>
</dbReference>